<dbReference type="GO" id="GO:0009626">
    <property type="term" value="P:plant-type hypersensitive response"/>
    <property type="evidence" value="ECO:0007669"/>
    <property type="project" value="UniProtKB-KW"/>
</dbReference>
<dbReference type="PRINTS" id="PR00364">
    <property type="entry name" value="DISEASERSIST"/>
</dbReference>
<dbReference type="AlphaFoldDB" id="A0A1J6JWY9"/>
<evidence type="ECO:0000259" key="12">
    <source>
        <dbReference type="Pfam" id="PF23559"/>
    </source>
</evidence>
<keyword evidence="4" id="KW-0963">Cytoplasm</keyword>
<keyword evidence="8" id="KW-0547">Nucleotide-binding</keyword>
<dbReference type="InterPro" id="IPR002182">
    <property type="entry name" value="NB-ARC"/>
</dbReference>
<dbReference type="SUPFAM" id="SSF52058">
    <property type="entry name" value="L domain-like"/>
    <property type="match status" value="1"/>
</dbReference>
<dbReference type="FunFam" id="3.40.50.300:FF:001091">
    <property type="entry name" value="Probable disease resistance protein At1g61300"/>
    <property type="match status" value="1"/>
</dbReference>
<keyword evidence="10" id="KW-0067">ATP-binding</keyword>
<evidence type="ECO:0000256" key="5">
    <source>
        <dbReference type="ARBA" id="ARBA00022614"/>
    </source>
</evidence>
<comment type="function">
    <text evidence="1">Confers resistance to late blight (Phytophthora infestans) races carrying the avirulence gene Avr1. Resistance proteins guard the plant against pathogens that contain an appropriate avirulence protein via an indirect interaction with this avirulence protein. That triggers a defense system including the hypersensitive response, which restricts the pathogen growth.</text>
</comment>
<evidence type="ECO:0000259" key="11">
    <source>
        <dbReference type="Pfam" id="PF00931"/>
    </source>
</evidence>
<dbReference type="PANTHER" id="PTHR23155">
    <property type="entry name" value="DISEASE RESISTANCE PROTEIN RP"/>
    <property type="match status" value="1"/>
</dbReference>
<dbReference type="InterPro" id="IPR032675">
    <property type="entry name" value="LRR_dom_sf"/>
</dbReference>
<feature type="domain" description="NB-ARC" evidence="11">
    <location>
        <begin position="157"/>
        <end position="322"/>
    </location>
</feature>
<dbReference type="GO" id="GO:0005737">
    <property type="term" value="C:cytoplasm"/>
    <property type="evidence" value="ECO:0007669"/>
    <property type="project" value="UniProtKB-SubCell"/>
</dbReference>
<feature type="domain" description="Disease resistance protein winged helix" evidence="12">
    <location>
        <begin position="409"/>
        <end position="466"/>
    </location>
</feature>
<reference evidence="14" key="1">
    <citation type="submission" date="2016-11" db="EMBL/GenBank/DDBJ databases">
        <title>The genome of Nicotiana attenuata.</title>
        <authorList>
            <person name="Xu S."/>
            <person name="Brockmoeller T."/>
            <person name="Gaquerel E."/>
            <person name="Navarro A."/>
            <person name="Kuhl H."/>
            <person name="Gase K."/>
            <person name="Ling Z."/>
            <person name="Zhou W."/>
            <person name="Kreitzer C."/>
            <person name="Stanke M."/>
            <person name="Tang H."/>
            <person name="Lyons E."/>
            <person name="Pandey P."/>
            <person name="Pandey S.P."/>
            <person name="Timmermann B."/>
            <person name="Baldwin I.T."/>
        </authorList>
    </citation>
    <scope>NUCLEOTIDE SEQUENCE [LARGE SCALE GENOMIC DNA]</scope>
    <source>
        <strain evidence="14">UT</strain>
    </source>
</reference>
<dbReference type="Pfam" id="PF23559">
    <property type="entry name" value="WHD_DRP"/>
    <property type="match status" value="1"/>
</dbReference>
<dbReference type="Pfam" id="PF00931">
    <property type="entry name" value="NB-ARC"/>
    <property type="match status" value="1"/>
</dbReference>
<dbReference type="Gene3D" id="3.40.50.300">
    <property type="entry name" value="P-loop containing nucleotide triphosphate hydrolases"/>
    <property type="match status" value="1"/>
</dbReference>
<evidence type="ECO:0000313" key="14">
    <source>
        <dbReference type="EMBL" id="OIT22274.1"/>
    </source>
</evidence>
<dbReference type="InterPro" id="IPR038005">
    <property type="entry name" value="RX-like_CC"/>
</dbReference>
<dbReference type="EMBL" id="MJEQ01003787">
    <property type="protein sequence ID" value="OIT22274.1"/>
    <property type="molecule type" value="Genomic_DNA"/>
</dbReference>
<comment type="similarity">
    <text evidence="3">Belongs to the disease resistance NB-LRR family.</text>
</comment>
<organism evidence="14 15">
    <name type="scientific">Nicotiana attenuata</name>
    <name type="common">Coyote tobacco</name>
    <dbReference type="NCBI Taxonomy" id="49451"/>
    <lineage>
        <taxon>Eukaryota</taxon>
        <taxon>Viridiplantae</taxon>
        <taxon>Streptophyta</taxon>
        <taxon>Embryophyta</taxon>
        <taxon>Tracheophyta</taxon>
        <taxon>Spermatophyta</taxon>
        <taxon>Magnoliopsida</taxon>
        <taxon>eudicotyledons</taxon>
        <taxon>Gunneridae</taxon>
        <taxon>Pentapetalae</taxon>
        <taxon>asterids</taxon>
        <taxon>lamiids</taxon>
        <taxon>Solanales</taxon>
        <taxon>Solanaceae</taxon>
        <taxon>Nicotianoideae</taxon>
        <taxon>Nicotianeae</taxon>
        <taxon>Nicotiana</taxon>
    </lineage>
</organism>
<keyword evidence="15" id="KW-1185">Reference proteome</keyword>
<evidence type="ECO:0000313" key="15">
    <source>
        <dbReference type="Proteomes" id="UP000187609"/>
    </source>
</evidence>
<keyword evidence="6" id="KW-0381">Hypersensitive response</keyword>
<dbReference type="InterPro" id="IPR058922">
    <property type="entry name" value="WHD_DRP"/>
</dbReference>
<dbReference type="PANTHER" id="PTHR23155:SF1152">
    <property type="entry name" value="AAA+ ATPASE DOMAIN-CONTAINING PROTEIN"/>
    <property type="match status" value="1"/>
</dbReference>
<dbReference type="CDD" id="cd14798">
    <property type="entry name" value="RX-CC_like"/>
    <property type="match status" value="1"/>
</dbReference>
<keyword evidence="9" id="KW-0611">Plant defense</keyword>
<protein>
    <submittedName>
        <fullName evidence="14">Late blight resistance protein -like r1b-17</fullName>
    </submittedName>
</protein>
<keyword evidence="5" id="KW-0433">Leucine-rich repeat</keyword>
<gene>
    <name evidence="14" type="primary">R1B-17_8</name>
    <name evidence="14" type="ORF">A4A49_32802</name>
</gene>
<dbReference type="Gene3D" id="1.10.10.10">
    <property type="entry name" value="Winged helix-like DNA-binding domain superfamily/Winged helix DNA-binding domain"/>
    <property type="match status" value="1"/>
</dbReference>
<feature type="domain" description="Disease resistance R13L4/SHOC-2-like LRR" evidence="13">
    <location>
        <begin position="508"/>
        <end position="801"/>
    </location>
</feature>
<dbReference type="GO" id="GO:0051607">
    <property type="term" value="P:defense response to virus"/>
    <property type="evidence" value="ECO:0007669"/>
    <property type="project" value="UniProtKB-ARBA"/>
</dbReference>
<evidence type="ECO:0000256" key="6">
    <source>
        <dbReference type="ARBA" id="ARBA00022667"/>
    </source>
</evidence>
<dbReference type="Gene3D" id="1.20.5.4130">
    <property type="match status" value="1"/>
</dbReference>
<keyword evidence="7" id="KW-0677">Repeat</keyword>
<accession>A0A1J6JWY9</accession>
<dbReference type="Gene3D" id="3.80.10.10">
    <property type="entry name" value="Ribonuclease Inhibitor"/>
    <property type="match status" value="1"/>
</dbReference>
<evidence type="ECO:0000256" key="9">
    <source>
        <dbReference type="ARBA" id="ARBA00022821"/>
    </source>
</evidence>
<evidence type="ECO:0000256" key="2">
    <source>
        <dbReference type="ARBA" id="ARBA00004496"/>
    </source>
</evidence>
<dbReference type="FunFam" id="1.10.10.10:FF:000322">
    <property type="entry name" value="Probable disease resistance protein At1g63360"/>
    <property type="match status" value="1"/>
</dbReference>
<dbReference type="InterPro" id="IPR055414">
    <property type="entry name" value="LRR_R13L4/SHOC2-like"/>
</dbReference>
<comment type="subcellular location">
    <subcellularLocation>
        <location evidence="2">Cytoplasm</location>
    </subcellularLocation>
</comment>
<dbReference type="InterPro" id="IPR027417">
    <property type="entry name" value="P-loop_NTPase"/>
</dbReference>
<dbReference type="GO" id="GO:0043531">
    <property type="term" value="F:ADP binding"/>
    <property type="evidence" value="ECO:0007669"/>
    <property type="project" value="InterPro"/>
</dbReference>
<evidence type="ECO:0000256" key="10">
    <source>
        <dbReference type="ARBA" id="ARBA00022840"/>
    </source>
</evidence>
<comment type="caution">
    <text evidence="14">The sequence shown here is derived from an EMBL/GenBank/DDBJ whole genome shotgun (WGS) entry which is preliminary data.</text>
</comment>
<evidence type="ECO:0000256" key="7">
    <source>
        <dbReference type="ARBA" id="ARBA00022737"/>
    </source>
</evidence>
<evidence type="ECO:0000256" key="1">
    <source>
        <dbReference type="ARBA" id="ARBA00002074"/>
    </source>
</evidence>
<evidence type="ECO:0000256" key="4">
    <source>
        <dbReference type="ARBA" id="ARBA00022490"/>
    </source>
</evidence>
<dbReference type="InterPro" id="IPR042197">
    <property type="entry name" value="Apaf_helical"/>
</dbReference>
<dbReference type="Gramene" id="OIT22274">
    <property type="protein sequence ID" value="OIT22274"/>
    <property type="gene ID" value="A4A49_32802"/>
</dbReference>
<evidence type="ECO:0000256" key="3">
    <source>
        <dbReference type="ARBA" id="ARBA00008894"/>
    </source>
</evidence>
<dbReference type="Gene3D" id="1.10.8.430">
    <property type="entry name" value="Helical domain of apoptotic protease-activating factors"/>
    <property type="match status" value="1"/>
</dbReference>
<dbReference type="Proteomes" id="UP000187609">
    <property type="component" value="Unassembled WGS sequence"/>
</dbReference>
<proteinExistence type="inferred from homology"/>
<sequence length="830" mass="96082">MAYVAVISLLRTLEQLGQLQPHWISAETRIMVDSLLVSLEYFQNFLENTSKRSQDHGQIKELERDIRTVVNEAEDVIELKIYETNQLDRTMASKGLCEILPPLVEKIDLVKREVMGCSFSTDKIHGYGDPMNENLQLGHSSRQVANLNLETTVVGLEDDLMKIKRRLTGPPSTREIVPILGMGGIGKTTLARKAYDDSEIRHRFDVHVWVTVSQEYRIRDLLLGVLSCTSDEIKETDDQLMDMIYKNLKRKRYLVVMDDIWSNDVWDLMTRTFPDDNNGSRIILTSRLKDLAIHADPDSPPHEMRLLSSYESWKLLHDKVFGVEHEICPPELKDIGKQVAQKCQGLPLALLIVAGHLSKIARTPESWGDVAKSVSKVVAHESDICLGVLAMSYNYLPNHLKPCFLYMGVFPEDSEVNIVTLINLWVSEGFLGKEKLKSMEQMGRDCWEDLVSRHLIMVTRTHEGTNPSAKKLHVRRYSFHPYIYEADCWEESSLIRTVHLRGFGGFFHFEHFKLLRVLVIPYYEFQDFPLEITKLVHLRYLQFWCSDDIHQLVSKLYNLQTFIFRHEALKPPTIPETIWEMKHLRHLQVVKRVFSLAIPKSGFKLENLEGLSCLNLSSCTYEMFSAFPNLKRLKIHGNWRECKREKISQHLDSLSCLKELEILKFRYQGAYRRQLPRKFSLPTSLKRLTLTNTLFPPEDMKNITMLPNLEVLKMKDVFDSDEWRLNDEDIFSQLKFLLISVTFLRHWEAGSVNFPKLQRLVLRSCIGLEEIPKDFGEIYSLESIELYDCSMSAAKSVEELREEQESMGNDCLSVVINNCVWLMKAGTCLI</sequence>
<dbReference type="Pfam" id="PF23598">
    <property type="entry name" value="LRR_14"/>
    <property type="match status" value="1"/>
</dbReference>
<dbReference type="InterPro" id="IPR044974">
    <property type="entry name" value="Disease_R_plants"/>
</dbReference>
<evidence type="ECO:0000259" key="13">
    <source>
        <dbReference type="Pfam" id="PF23598"/>
    </source>
</evidence>
<dbReference type="SMR" id="A0A1J6JWY9"/>
<dbReference type="OMA" id="IHGNWRE"/>
<evidence type="ECO:0000256" key="8">
    <source>
        <dbReference type="ARBA" id="ARBA00022741"/>
    </source>
</evidence>
<dbReference type="InterPro" id="IPR036388">
    <property type="entry name" value="WH-like_DNA-bd_sf"/>
</dbReference>
<dbReference type="SUPFAM" id="SSF52540">
    <property type="entry name" value="P-loop containing nucleoside triphosphate hydrolases"/>
    <property type="match status" value="1"/>
</dbReference>
<name>A0A1J6JWY9_NICAT</name>
<dbReference type="GO" id="GO:0005524">
    <property type="term" value="F:ATP binding"/>
    <property type="evidence" value="ECO:0007669"/>
    <property type="project" value="UniProtKB-KW"/>
</dbReference>